<evidence type="ECO:0000313" key="2">
    <source>
        <dbReference type="Proteomes" id="UP000887581"/>
    </source>
</evidence>
<evidence type="ECO:0000313" key="3">
    <source>
        <dbReference type="WBParaSite" id="sdigi.contig66.g3439.t1"/>
    </source>
</evidence>
<name>A0A915PZX6_9BILA</name>
<proteinExistence type="predicted"/>
<dbReference type="InterPro" id="IPR039988">
    <property type="entry name" value="MTTP"/>
</dbReference>
<organism evidence="2 3">
    <name type="scientific">Setaria digitata</name>
    <dbReference type="NCBI Taxonomy" id="48799"/>
    <lineage>
        <taxon>Eukaryota</taxon>
        <taxon>Metazoa</taxon>
        <taxon>Ecdysozoa</taxon>
        <taxon>Nematoda</taxon>
        <taxon>Chromadorea</taxon>
        <taxon>Rhabditida</taxon>
        <taxon>Spirurina</taxon>
        <taxon>Spiruromorpha</taxon>
        <taxon>Filarioidea</taxon>
        <taxon>Setariidae</taxon>
        <taxon>Setaria</taxon>
    </lineage>
</organism>
<dbReference type="WBParaSite" id="sdigi.contig66.g3439.t1">
    <property type="protein sequence ID" value="sdigi.contig66.g3439.t1"/>
    <property type="gene ID" value="sdigi.contig66.g3439"/>
</dbReference>
<feature type="signal peptide" evidence="1">
    <location>
        <begin position="1"/>
        <end position="17"/>
    </location>
</feature>
<dbReference type="GO" id="GO:0005548">
    <property type="term" value="F:phospholipid transporter activity"/>
    <property type="evidence" value="ECO:0007669"/>
    <property type="project" value="InterPro"/>
</dbReference>
<dbReference type="GO" id="GO:0042157">
    <property type="term" value="P:lipoprotein metabolic process"/>
    <property type="evidence" value="ECO:0007669"/>
    <property type="project" value="TreeGrafter"/>
</dbReference>
<dbReference type="AlphaFoldDB" id="A0A915PZX6"/>
<feature type="chain" id="PRO_5037342185" evidence="1">
    <location>
        <begin position="18"/>
        <end position="313"/>
    </location>
</feature>
<accession>A0A915PZX6</accession>
<dbReference type="GO" id="GO:0005783">
    <property type="term" value="C:endoplasmic reticulum"/>
    <property type="evidence" value="ECO:0007669"/>
    <property type="project" value="TreeGrafter"/>
</dbReference>
<protein>
    <submittedName>
        <fullName evidence="3">Uncharacterized protein</fullName>
    </submittedName>
</protein>
<dbReference type="Proteomes" id="UP000887581">
    <property type="component" value="Unplaced"/>
</dbReference>
<dbReference type="GO" id="GO:0016323">
    <property type="term" value="C:basolateral plasma membrane"/>
    <property type="evidence" value="ECO:0007669"/>
    <property type="project" value="TreeGrafter"/>
</dbReference>
<keyword evidence="1" id="KW-0732">Signal</keyword>
<dbReference type="GO" id="GO:0005794">
    <property type="term" value="C:Golgi apparatus"/>
    <property type="evidence" value="ECO:0007669"/>
    <property type="project" value="TreeGrafter"/>
</dbReference>
<dbReference type="PANTHER" id="PTHR13024:SF0">
    <property type="entry name" value="MICROSOMAL TRIACYLGLYCEROL TRANSFER PROTEIN"/>
    <property type="match status" value="1"/>
</dbReference>
<reference evidence="3" key="1">
    <citation type="submission" date="2022-11" db="UniProtKB">
        <authorList>
            <consortium name="WormBaseParasite"/>
        </authorList>
    </citation>
    <scope>IDENTIFICATION</scope>
</reference>
<sequence length="313" mass="36192">MLTTLLLYAIGFAYISATNKIKGTNDVKIEMEHSQNEDKQEKKSRLLLYEYNFWSETRIYESEGKKLQETITETINATYSFDILHYDTRGNVLGRYRFMKCTHGLCQYDMPDVYVDFVQGGNNLNGLYMVANLTEKNWKANWNVLFAVIYSIMTPAKGGAGDKQNVITPYGLCHYRFSKPKDKIFRRQINHCQFDGIRNFTLISGLTEHNYQQSVLYIQNTKSNPDIVEIETEEVMTLKSSLISDWSLTVKTRSKIEMTNRTMLFVKSFCSRKLQAGECAENAFKAKRMGGNWKEINQKLNTGVKKERSKANI</sequence>
<dbReference type="PANTHER" id="PTHR13024">
    <property type="entry name" value="MICROSOMAL TRIGLYCERIDE TRANSFER PROTEIN, LARGE SUBUNIT"/>
    <property type="match status" value="1"/>
</dbReference>
<keyword evidence="2" id="KW-1185">Reference proteome</keyword>
<evidence type="ECO:0000256" key="1">
    <source>
        <dbReference type="SAM" id="SignalP"/>
    </source>
</evidence>